<dbReference type="GO" id="GO:0005886">
    <property type="term" value="C:plasma membrane"/>
    <property type="evidence" value="ECO:0007669"/>
    <property type="project" value="UniProtKB-SubCell"/>
</dbReference>
<dbReference type="PROSITE" id="PS50850">
    <property type="entry name" value="MFS"/>
    <property type="match status" value="1"/>
</dbReference>
<feature type="domain" description="Major facilitator superfamily (MFS) profile" evidence="10">
    <location>
        <begin position="36"/>
        <end position="499"/>
    </location>
</feature>
<dbReference type="GO" id="GO:0022857">
    <property type="term" value="F:transmembrane transporter activity"/>
    <property type="evidence" value="ECO:0007669"/>
    <property type="project" value="InterPro"/>
</dbReference>
<comment type="caution">
    <text evidence="11">The sequence shown here is derived from an EMBL/GenBank/DDBJ whole genome shotgun (WGS) entry which is preliminary data.</text>
</comment>
<feature type="transmembrane region" description="Helical" evidence="9">
    <location>
        <begin position="429"/>
        <end position="453"/>
    </location>
</feature>
<dbReference type="PRINTS" id="PR01036">
    <property type="entry name" value="TCRTETB"/>
</dbReference>
<dbReference type="Gene3D" id="1.20.1720.10">
    <property type="entry name" value="Multidrug resistance protein D"/>
    <property type="match status" value="1"/>
</dbReference>
<dbReference type="InterPro" id="IPR020846">
    <property type="entry name" value="MFS_dom"/>
</dbReference>
<feature type="transmembrane region" description="Helical" evidence="9">
    <location>
        <begin position="36"/>
        <end position="58"/>
    </location>
</feature>
<keyword evidence="3" id="KW-0813">Transport</keyword>
<proteinExistence type="inferred from homology"/>
<feature type="transmembrane region" description="Helical" evidence="9">
    <location>
        <begin position="187"/>
        <end position="206"/>
    </location>
</feature>
<dbReference type="FunFam" id="1.20.1720.10:FF:000004">
    <property type="entry name" value="EmrB/QacA family drug resistance transporter"/>
    <property type="match status" value="1"/>
</dbReference>
<feature type="transmembrane region" description="Helical" evidence="9">
    <location>
        <begin position="295"/>
        <end position="315"/>
    </location>
</feature>
<feature type="transmembrane region" description="Helical" evidence="9">
    <location>
        <begin position="473"/>
        <end position="494"/>
    </location>
</feature>
<feature type="transmembrane region" description="Helical" evidence="9">
    <location>
        <begin position="383"/>
        <end position="408"/>
    </location>
</feature>
<evidence type="ECO:0000256" key="7">
    <source>
        <dbReference type="ARBA" id="ARBA00023136"/>
    </source>
</evidence>
<evidence type="ECO:0000256" key="4">
    <source>
        <dbReference type="ARBA" id="ARBA00022475"/>
    </source>
</evidence>
<feature type="region of interest" description="Disordered" evidence="8">
    <location>
        <begin position="1"/>
        <end position="25"/>
    </location>
</feature>
<feature type="transmembrane region" description="Helical" evidence="9">
    <location>
        <begin position="161"/>
        <end position="181"/>
    </location>
</feature>
<feature type="transmembrane region" description="Helical" evidence="9">
    <location>
        <begin position="321"/>
        <end position="343"/>
    </location>
</feature>
<evidence type="ECO:0000256" key="6">
    <source>
        <dbReference type="ARBA" id="ARBA00022989"/>
    </source>
</evidence>
<reference evidence="11 12" key="1">
    <citation type="submission" date="2020-07" db="EMBL/GenBank/DDBJ databases">
        <title>Sequencing the genomes of 1000 actinobacteria strains.</title>
        <authorList>
            <person name="Klenk H.-P."/>
        </authorList>
    </citation>
    <scope>NUCLEOTIDE SEQUENCE [LARGE SCALE GENOMIC DNA]</scope>
    <source>
        <strain evidence="11 12">DSM 103833</strain>
    </source>
</reference>
<accession>A0A853C7Q1</accession>
<dbReference type="CDD" id="cd17502">
    <property type="entry name" value="MFS_Azr1_MDR_like"/>
    <property type="match status" value="1"/>
</dbReference>
<feature type="transmembrane region" description="Helical" evidence="9">
    <location>
        <begin position="134"/>
        <end position="154"/>
    </location>
</feature>
<evidence type="ECO:0000256" key="9">
    <source>
        <dbReference type="SAM" id="Phobius"/>
    </source>
</evidence>
<dbReference type="InterPro" id="IPR036259">
    <property type="entry name" value="MFS_trans_sf"/>
</dbReference>
<evidence type="ECO:0000256" key="3">
    <source>
        <dbReference type="ARBA" id="ARBA00022448"/>
    </source>
</evidence>
<dbReference type="SUPFAM" id="SSF103473">
    <property type="entry name" value="MFS general substrate transporter"/>
    <property type="match status" value="1"/>
</dbReference>
<dbReference type="PANTHER" id="PTHR23501">
    <property type="entry name" value="MAJOR FACILITATOR SUPERFAMILY"/>
    <property type="match status" value="1"/>
</dbReference>
<feature type="transmembrane region" description="Helical" evidence="9">
    <location>
        <begin position="355"/>
        <end position="377"/>
    </location>
</feature>
<evidence type="ECO:0000259" key="10">
    <source>
        <dbReference type="PROSITE" id="PS50850"/>
    </source>
</evidence>
<evidence type="ECO:0000313" key="12">
    <source>
        <dbReference type="Proteomes" id="UP000530424"/>
    </source>
</evidence>
<evidence type="ECO:0000256" key="2">
    <source>
        <dbReference type="ARBA" id="ARBA00007520"/>
    </source>
</evidence>
<keyword evidence="7 9" id="KW-0472">Membrane</keyword>
<feature type="transmembrane region" description="Helical" evidence="9">
    <location>
        <begin position="70"/>
        <end position="89"/>
    </location>
</feature>
<keyword evidence="5 9" id="KW-0812">Transmembrane</keyword>
<gene>
    <name evidence="11" type="ORF">HNR19_003947</name>
</gene>
<dbReference type="Proteomes" id="UP000530424">
    <property type="component" value="Unassembled WGS sequence"/>
</dbReference>
<protein>
    <submittedName>
        <fullName evidence="11">EmrB/QacA subfamily drug resistance transporter</fullName>
    </submittedName>
</protein>
<comment type="similarity">
    <text evidence="2">Belongs to the major facilitator superfamily. TCR/Tet family.</text>
</comment>
<evidence type="ECO:0000256" key="1">
    <source>
        <dbReference type="ARBA" id="ARBA00004429"/>
    </source>
</evidence>
<dbReference type="RefSeq" id="WP_343047286.1">
    <property type="nucleotide sequence ID" value="NZ_JACCFP010000001.1"/>
</dbReference>
<organism evidence="11 12">
    <name type="scientific">Nocardioides thalensis</name>
    <dbReference type="NCBI Taxonomy" id="1914755"/>
    <lineage>
        <taxon>Bacteria</taxon>
        <taxon>Bacillati</taxon>
        <taxon>Actinomycetota</taxon>
        <taxon>Actinomycetes</taxon>
        <taxon>Propionibacteriales</taxon>
        <taxon>Nocardioidaceae</taxon>
        <taxon>Nocardioides</taxon>
    </lineage>
</organism>
<dbReference type="Pfam" id="PF07690">
    <property type="entry name" value="MFS_1"/>
    <property type="match status" value="1"/>
</dbReference>
<feature type="transmembrane region" description="Helical" evidence="9">
    <location>
        <begin position="256"/>
        <end position="274"/>
    </location>
</feature>
<keyword evidence="12" id="KW-1185">Reference proteome</keyword>
<feature type="transmembrane region" description="Helical" evidence="9">
    <location>
        <begin position="101"/>
        <end position="122"/>
    </location>
</feature>
<sequence length="514" mass="52664">MPEGMPYGARRLPPHVTSTAAPSHASVGLRSERGPILGSVMLSIALVAIDTTILATAVPAIVEDLGGFTQFPWLFSAFLLTQAVTTPIYGKLADVYGRKPLMMFGIGAFVVGSVLCAVAWSMPALIVARAVQGLGAGAIAPTGMTIMGDIYSVAERAIAQGYVASVWAMSAVVGPTLGGLFADHLSWRWIFWINLPLGLLAAVMLLRSFEEHGDRAAVTERRSVDVAGSALLAVAAGLLLLGLLEGGIRWDWDSPASVGLFAGSAVLLVTFGLVERRAPDPVLPLWVFRNRVLNAATIGAFVVGVLMMGVTSYIPVYAQRVLGSGATVAGLAVAALAIGWPIAASTAGRVYLRWGFRPCLLAGAVFGVLGSGIVALAGPGSSIWQLAAGCLVLGLGLGYVASPSVIAAQSAVTWRDRGVATGTNMFSRSVGSAVGVAAFGALANGIVASRLGGGVDAADVDLDKLAVAVLEPALSAVFVAVFLVSLTLVVAGAVMPSRVHSPDEPAEPTDVTGE</sequence>
<name>A0A853C7Q1_9ACTN</name>
<dbReference type="AlphaFoldDB" id="A0A853C7Q1"/>
<evidence type="ECO:0000313" key="11">
    <source>
        <dbReference type="EMBL" id="NYJ03249.1"/>
    </source>
</evidence>
<keyword evidence="6 9" id="KW-1133">Transmembrane helix</keyword>
<comment type="subcellular location">
    <subcellularLocation>
        <location evidence="1">Cell inner membrane</location>
        <topology evidence="1">Multi-pass membrane protein</topology>
    </subcellularLocation>
</comment>
<keyword evidence="4" id="KW-1003">Cell membrane</keyword>
<dbReference type="Gene3D" id="1.20.1250.20">
    <property type="entry name" value="MFS general substrate transporter like domains"/>
    <property type="match status" value="1"/>
</dbReference>
<dbReference type="PANTHER" id="PTHR23501:SF191">
    <property type="entry name" value="VACUOLAR BASIC AMINO ACID TRANSPORTER 4"/>
    <property type="match status" value="1"/>
</dbReference>
<dbReference type="InterPro" id="IPR011701">
    <property type="entry name" value="MFS"/>
</dbReference>
<evidence type="ECO:0000256" key="8">
    <source>
        <dbReference type="SAM" id="MobiDB-lite"/>
    </source>
</evidence>
<feature type="transmembrane region" description="Helical" evidence="9">
    <location>
        <begin position="226"/>
        <end position="244"/>
    </location>
</feature>
<evidence type="ECO:0000256" key="5">
    <source>
        <dbReference type="ARBA" id="ARBA00022692"/>
    </source>
</evidence>
<dbReference type="EMBL" id="JACCFP010000001">
    <property type="protein sequence ID" value="NYJ03249.1"/>
    <property type="molecule type" value="Genomic_DNA"/>
</dbReference>